<evidence type="ECO:0000313" key="3">
    <source>
        <dbReference type="Proteomes" id="UP001603857"/>
    </source>
</evidence>
<dbReference type="AlphaFoldDB" id="A0ABD1MJJ6"/>
<protein>
    <submittedName>
        <fullName evidence="2">Uncharacterized protein</fullName>
    </submittedName>
</protein>
<keyword evidence="3" id="KW-1185">Reference proteome</keyword>
<evidence type="ECO:0000256" key="1">
    <source>
        <dbReference type="SAM" id="Coils"/>
    </source>
</evidence>
<accession>A0ABD1MJJ6</accession>
<reference evidence="2 3" key="1">
    <citation type="submission" date="2024-08" db="EMBL/GenBank/DDBJ databases">
        <title>Insights into the chromosomal genome structure of Flemingia macrophylla.</title>
        <authorList>
            <person name="Ding Y."/>
            <person name="Zhao Y."/>
            <person name="Bi W."/>
            <person name="Wu M."/>
            <person name="Zhao G."/>
            <person name="Gong Y."/>
            <person name="Li W."/>
            <person name="Zhang P."/>
        </authorList>
    </citation>
    <scope>NUCLEOTIDE SEQUENCE [LARGE SCALE GENOMIC DNA]</scope>
    <source>
        <strain evidence="2">DYQJB</strain>
        <tissue evidence="2">Leaf</tissue>
    </source>
</reference>
<gene>
    <name evidence="2" type="ORF">Fmac_010425</name>
</gene>
<feature type="coiled-coil region" evidence="1">
    <location>
        <begin position="21"/>
        <end position="74"/>
    </location>
</feature>
<keyword evidence="1" id="KW-0175">Coiled coil</keyword>
<dbReference type="Proteomes" id="UP001603857">
    <property type="component" value="Unassembled WGS sequence"/>
</dbReference>
<dbReference type="EMBL" id="JBGMDY010000004">
    <property type="protein sequence ID" value="KAL2335979.1"/>
    <property type="molecule type" value="Genomic_DNA"/>
</dbReference>
<comment type="caution">
    <text evidence="2">The sequence shown here is derived from an EMBL/GenBank/DDBJ whole genome shotgun (WGS) entry which is preliminary data.</text>
</comment>
<evidence type="ECO:0000313" key="2">
    <source>
        <dbReference type="EMBL" id="KAL2335979.1"/>
    </source>
</evidence>
<organism evidence="2 3">
    <name type="scientific">Flemingia macrophylla</name>
    <dbReference type="NCBI Taxonomy" id="520843"/>
    <lineage>
        <taxon>Eukaryota</taxon>
        <taxon>Viridiplantae</taxon>
        <taxon>Streptophyta</taxon>
        <taxon>Embryophyta</taxon>
        <taxon>Tracheophyta</taxon>
        <taxon>Spermatophyta</taxon>
        <taxon>Magnoliopsida</taxon>
        <taxon>eudicotyledons</taxon>
        <taxon>Gunneridae</taxon>
        <taxon>Pentapetalae</taxon>
        <taxon>rosids</taxon>
        <taxon>fabids</taxon>
        <taxon>Fabales</taxon>
        <taxon>Fabaceae</taxon>
        <taxon>Papilionoideae</taxon>
        <taxon>50 kb inversion clade</taxon>
        <taxon>NPAAA clade</taxon>
        <taxon>indigoferoid/millettioid clade</taxon>
        <taxon>Phaseoleae</taxon>
        <taxon>Flemingia</taxon>
    </lineage>
</organism>
<name>A0ABD1MJJ6_9FABA</name>
<sequence length="118" mass="13958">MKNPELSNTVYELQERSRIYCSQLTEDSRLAAERIQSLESEAETLISKKKEQTIRQYDQMVRNKQQELSRHLKEISLRNGQASDGIKRKYESEKIEILKMEKDKVRYDILAFVACNFP</sequence>
<proteinExistence type="predicted"/>